<evidence type="ECO:0000256" key="6">
    <source>
        <dbReference type="ARBA" id="ARBA00022643"/>
    </source>
</evidence>
<evidence type="ECO:0000256" key="17">
    <source>
        <dbReference type="PIRSR" id="PIRSR016055-50"/>
    </source>
</evidence>
<proteinExistence type="inferred from homology"/>
<keyword evidence="4 16" id="KW-0597">Phosphoprotein</keyword>
<organism evidence="18 19">
    <name type="scientific">Succinatimonas hippei (strain DSM 22608 / JCM 16073 / KCTC 15190 / YIT 12066)</name>
    <dbReference type="NCBI Taxonomy" id="762983"/>
    <lineage>
        <taxon>Bacteria</taxon>
        <taxon>Pseudomonadati</taxon>
        <taxon>Pseudomonadota</taxon>
        <taxon>Gammaproteobacteria</taxon>
        <taxon>Aeromonadales</taxon>
        <taxon>Succinivibrionaceae</taxon>
        <taxon>Succinatimonas</taxon>
    </lineage>
</organism>
<evidence type="ECO:0000256" key="4">
    <source>
        <dbReference type="ARBA" id="ARBA00022553"/>
    </source>
</evidence>
<feature type="transmembrane region" description="Helical" evidence="16">
    <location>
        <begin position="120"/>
        <end position="141"/>
    </location>
</feature>
<evidence type="ECO:0000256" key="8">
    <source>
        <dbReference type="ARBA" id="ARBA00022967"/>
    </source>
</evidence>
<dbReference type="GO" id="GO:0016655">
    <property type="term" value="F:oxidoreductase activity, acting on NAD(P)H, quinone or similar compound as acceptor"/>
    <property type="evidence" value="ECO:0007669"/>
    <property type="project" value="UniProtKB-UniRule"/>
</dbReference>
<evidence type="ECO:0000256" key="3">
    <source>
        <dbReference type="ARBA" id="ARBA00022519"/>
    </source>
</evidence>
<keyword evidence="7 16" id="KW-0812">Transmembrane</keyword>
<feature type="transmembrane region" description="Helical" evidence="16">
    <location>
        <begin position="294"/>
        <end position="312"/>
    </location>
</feature>
<dbReference type="STRING" id="762983.HMPREF9444_01468"/>
<keyword evidence="3" id="KW-0997">Cell inner membrane</keyword>
<comment type="caution">
    <text evidence="18">The sequence shown here is derived from an EMBL/GenBank/DDBJ whole genome shotgun (WGS) entry which is preliminary data.</text>
</comment>
<dbReference type="eggNOG" id="COG4658">
    <property type="taxonomic scope" value="Bacteria"/>
</dbReference>
<evidence type="ECO:0000313" key="18">
    <source>
        <dbReference type="EMBL" id="EFY06721.1"/>
    </source>
</evidence>
<feature type="transmembrane region" description="Helical" evidence="16">
    <location>
        <begin position="264"/>
        <end position="287"/>
    </location>
</feature>
<evidence type="ECO:0000256" key="13">
    <source>
        <dbReference type="ARBA" id="ARBA00023075"/>
    </source>
</evidence>
<evidence type="ECO:0000256" key="10">
    <source>
        <dbReference type="ARBA" id="ARBA00023027"/>
    </source>
</evidence>
<keyword evidence="8 16" id="KW-1278">Translocase</keyword>
<keyword evidence="15 16" id="KW-0739">Sodium transport</keyword>
<dbReference type="InterPro" id="IPR010966">
    <property type="entry name" value="NqrB"/>
</dbReference>
<keyword evidence="1 16" id="KW-0813">Transport</keyword>
<reference evidence="18 19" key="1">
    <citation type="submission" date="2011-01" db="EMBL/GenBank/DDBJ databases">
        <authorList>
            <person name="Weinstock G."/>
            <person name="Sodergren E."/>
            <person name="Clifton S."/>
            <person name="Fulton L."/>
            <person name="Fulton B."/>
            <person name="Courtney L."/>
            <person name="Fronick C."/>
            <person name="Harrison M."/>
            <person name="Strong C."/>
            <person name="Farmer C."/>
            <person name="Delahaunty K."/>
            <person name="Markovic C."/>
            <person name="Hall O."/>
            <person name="Minx P."/>
            <person name="Tomlinson C."/>
            <person name="Mitreva M."/>
            <person name="Hou S."/>
            <person name="Chen J."/>
            <person name="Wollam A."/>
            <person name="Pepin K.H."/>
            <person name="Johnson M."/>
            <person name="Bhonagiri V."/>
            <person name="Zhang X."/>
            <person name="Suruliraj S."/>
            <person name="Warren W."/>
            <person name="Chinwalla A."/>
            <person name="Mardis E.R."/>
            <person name="Wilson R.K."/>
        </authorList>
    </citation>
    <scope>NUCLEOTIDE SEQUENCE [LARGE SCALE GENOMIC DNA]</scope>
    <source>
        <strain evidence="19">DSM 22608 / JCM 16073 / KCTC 15190 / YIT 12066</strain>
    </source>
</reference>
<dbReference type="GO" id="GO:0010181">
    <property type="term" value="F:FMN binding"/>
    <property type="evidence" value="ECO:0007669"/>
    <property type="project" value="InterPro"/>
</dbReference>
<comment type="subunit">
    <text evidence="16">Composed of six subunits; NqrA, NqrB, NqrC, NqrD, NqrE and NqrF.</text>
</comment>
<keyword evidence="5 16" id="KW-0285">Flavoprotein</keyword>
<keyword evidence="14 16" id="KW-0472">Membrane</keyword>
<protein>
    <recommendedName>
        <fullName evidence="16">Na(+)-translocating NADH-quinone reductase subunit B</fullName>
        <shortName evidence="16">Na(+)-NQR subunit B</shortName>
        <shortName evidence="16">Na(+)-translocating NQR subunit B</shortName>
        <ecNumber evidence="16">7.2.1.1</ecNumber>
    </recommendedName>
    <alternativeName>
        <fullName evidence="16">NQR complex subunit B</fullName>
    </alternativeName>
    <alternativeName>
        <fullName evidence="16">NQR-1 subunit B</fullName>
    </alternativeName>
</protein>
<dbReference type="InterPro" id="IPR004338">
    <property type="entry name" value="NqrB/RnfD"/>
</dbReference>
<evidence type="ECO:0000256" key="14">
    <source>
        <dbReference type="ARBA" id="ARBA00023136"/>
    </source>
</evidence>
<evidence type="ECO:0000256" key="9">
    <source>
        <dbReference type="ARBA" id="ARBA00022989"/>
    </source>
</evidence>
<keyword evidence="9 16" id="KW-1133">Transmembrane helix</keyword>
<keyword evidence="13 16" id="KW-0830">Ubiquinone</keyword>
<dbReference type="HOGENOM" id="CLU_042020_1_1_6"/>
<comment type="cofactor">
    <cofactor evidence="16 17">
        <name>FMN</name>
        <dbReference type="ChEBI" id="CHEBI:58210"/>
    </cofactor>
</comment>
<keyword evidence="18" id="KW-0560">Oxidoreductase</keyword>
<dbReference type="PANTHER" id="PTHR30578">
    <property type="entry name" value="ELECTRON TRANSPORT COMPLEX PROTEIN RNFD"/>
    <property type="match status" value="1"/>
</dbReference>
<dbReference type="HAMAP" id="MF_00426">
    <property type="entry name" value="NqrB"/>
    <property type="match status" value="1"/>
</dbReference>
<evidence type="ECO:0000256" key="15">
    <source>
        <dbReference type="ARBA" id="ARBA00023201"/>
    </source>
</evidence>
<feature type="transmembrane region" description="Helical" evidence="16">
    <location>
        <begin position="354"/>
        <end position="372"/>
    </location>
</feature>
<dbReference type="GO" id="GO:0006814">
    <property type="term" value="P:sodium ion transport"/>
    <property type="evidence" value="ECO:0007669"/>
    <property type="project" value="UniProtKB-UniRule"/>
</dbReference>
<keyword evidence="11 16" id="KW-0915">Sodium</keyword>
<dbReference type="GO" id="GO:0005886">
    <property type="term" value="C:plasma membrane"/>
    <property type="evidence" value="ECO:0007669"/>
    <property type="project" value="UniProtKB-SubCell"/>
</dbReference>
<evidence type="ECO:0000256" key="2">
    <source>
        <dbReference type="ARBA" id="ARBA00022475"/>
    </source>
</evidence>
<comment type="subcellular location">
    <subcellularLocation>
        <location evidence="16">Cell membrane</location>
        <topology evidence="16">Multi-pass membrane protein</topology>
    </subcellularLocation>
</comment>
<feature type="transmembrane region" description="Helical" evidence="16">
    <location>
        <begin position="153"/>
        <end position="168"/>
    </location>
</feature>
<dbReference type="Pfam" id="PF03116">
    <property type="entry name" value="NQR2_RnfD_RnfE"/>
    <property type="match status" value="1"/>
</dbReference>
<dbReference type="AlphaFoldDB" id="E8LL61"/>
<dbReference type="Proteomes" id="UP000018458">
    <property type="component" value="Unassembled WGS sequence"/>
</dbReference>
<dbReference type="NCBIfam" id="TIGR01937">
    <property type="entry name" value="nqrB"/>
    <property type="match status" value="1"/>
</dbReference>
<dbReference type="GO" id="GO:0022904">
    <property type="term" value="P:respiratory electron transport chain"/>
    <property type="evidence" value="ECO:0007669"/>
    <property type="project" value="InterPro"/>
</dbReference>
<keyword evidence="10 16" id="KW-0520">NAD</keyword>
<dbReference type="GO" id="GO:0055085">
    <property type="term" value="P:transmembrane transport"/>
    <property type="evidence" value="ECO:0007669"/>
    <property type="project" value="InterPro"/>
</dbReference>
<comment type="function">
    <text evidence="16">NQR complex catalyzes the reduction of ubiquinone-1 to ubiquinol by two successive reactions, coupled with the transport of Na(+) ions from the cytoplasm to the periplasm. NqrA to NqrE are probably involved in the second step, the conversion of ubisemiquinone to ubiquinol.</text>
</comment>
<name>E8LL61_SUCHY</name>
<keyword evidence="2 16" id="KW-1003">Cell membrane</keyword>
<dbReference type="EMBL" id="AEVO01000084">
    <property type="protein sequence ID" value="EFY06721.1"/>
    <property type="molecule type" value="Genomic_DNA"/>
</dbReference>
<dbReference type="NCBIfam" id="NF003756">
    <property type="entry name" value="PRK05349.1"/>
    <property type="match status" value="1"/>
</dbReference>
<comment type="similarity">
    <text evidence="16">Belongs to the NqrB/RnfD family.</text>
</comment>
<feature type="transmembrane region" description="Helical" evidence="16">
    <location>
        <begin position="324"/>
        <end position="342"/>
    </location>
</feature>
<evidence type="ECO:0000256" key="5">
    <source>
        <dbReference type="ARBA" id="ARBA00022630"/>
    </source>
</evidence>
<evidence type="ECO:0000256" key="7">
    <source>
        <dbReference type="ARBA" id="ARBA00022692"/>
    </source>
</evidence>
<accession>E8LL61</accession>
<sequence>MKKFALMFEKGGVLEKLYPLYEGTFTFLFTPGKVTTGSTHVRDFVDLKRIMIIVWFAVLPAMLWGWYNVGNQTVGAIASLPNAEDIVSASYRLFSNDYHYALVQMLGGTLGADAGFYSKMLIGAVHFLPIYIVVFAVGGFWEVLFCIVRKHEVNEGFFVTSILFALIVPPSLPLWQAALGISFGVVIAKELFGGTGRNFMNPALAGRAFLFFAYPASISGTNCWVPVDGFSGATPLAQWQAGGVDALVNFAGEQITWFDAFLGNIPGCIGEGSTLMILVGAVIILVTGIASARIMLGVLIGAFLCSTLFNAIGSDTNPMFSMNFMWHLVLGGFAFGLVFMATDPVSSSFTNSGKWAFGILIGVMVILIRVVNPAYPEGMMLAILFANCCAPLFDYLATLRNIKKRRVSRA</sequence>
<evidence type="ECO:0000256" key="1">
    <source>
        <dbReference type="ARBA" id="ARBA00022448"/>
    </source>
</evidence>
<dbReference type="RefSeq" id="WP_009143649.1">
    <property type="nucleotide sequence ID" value="NZ_GL831017.1"/>
</dbReference>
<feature type="transmembrane region" description="Helical" evidence="16">
    <location>
        <begin position="50"/>
        <end position="67"/>
    </location>
</feature>
<evidence type="ECO:0000313" key="19">
    <source>
        <dbReference type="Proteomes" id="UP000018458"/>
    </source>
</evidence>
<dbReference type="PANTHER" id="PTHR30578:SF1">
    <property type="entry name" value="NA(+)-TRANSLOCATING NADH-QUINONE REDUCTASE SUBUNIT B"/>
    <property type="match status" value="1"/>
</dbReference>
<keyword evidence="6 16" id="KW-0288">FMN</keyword>
<dbReference type="EC" id="7.2.1.1" evidence="16"/>
<gene>
    <name evidence="16 18" type="primary">nqrB</name>
    <name evidence="18" type="ORF">HMPREF9444_01468</name>
</gene>
<dbReference type="PIRSF" id="PIRSF016055">
    <property type="entry name" value="NADH-UbQ_OxRdtase_B_su"/>
    <property type="match status" value="1"/>
</dbReference>
<comment type="catalytic activity">
    <reaction evidence="16">
        <text>a ubiquinone + n Na(+)(in) + NADH + H(+) = a ubiquinol + n Na(+)(out) + NAD(+)</text>
        <dbReference type="Rhea" id="RHEA:47748"/>
        <dbReference type="Rhea" id="RHEA-COMP:9565"/>
        <dbReference type="Rhea" id="RHEA-COMP:9566"/>
        <dbReference type="ChEBI" id="CHEBI:15378"/>
        <dbReference type="ChEBI" id="CHEBI:16389"/>
        <dbReference type="ChEBI" id="CHEBI:17976"/>
        <dbReference type="ChEBI" id="CHEBI:29101"/>
        <dbReference type="ChEBI" id="CHEBI:57540"/>
        <dbReference type="ChEBI" id="CHEBI:57945"/>
        <dbReference type="EC" id="7.2.1.1"/>
    </reaction>
</comment>
<evidence type="ECO:0000256" key="11">
    <source>
        <dbReference type="ARBA" id="ARBA00023053"/>
    </source>
</evidence>
<keyword evidence="19" id="KW-1185">Reference proteome</keyword>
<keyword evidence="12 16" id="KW-0406">Ion transport</keyword>
<feature type="transmembrane region" description="Helical" evidence="16">
    <location>
        <begin position="378"/>
        <end position="399"/>
    </location>
</feature>
<evidence type="ECO:0000256" key="16">
    <source>
        <dbReference type="HAMAP-Rule" id="MF_00426"/>
    </source>
</evidence>
<feature type="modified residue" description="FMN phosphoryl threonine" evidence="16 17">
    <location>
        <position position="234"/>
    </location>
</feature>
<evidence type="ECO:0000256" key="12">
    <source>
        <dbReference type="ARBA" id="ARBA00023065"/>
    </source>
</evidence>
<dbReference type="OrthoDB" id="9776359at2"/>